<feature type="domain" description="Immunoglobulin" evidence="3">
    <location>
        <begin position="288"/>
        <end position="375"/>
    </location>
</feature>
<dbReference type="InterPro" id="IPR003599">
    <property type="entry name" value="Ig_sub"/>
</dbReference>
<keyword evidence="1" id="KW-1133">Transmembrane helix</keyword>
<comment type="caution">
    <text evidence="4">The sequence shown here is derived from an EMBL/GenBank/DDBJ whole genome shotgun (WGS) entry which is preliminary data.</text>
</comment>
<sequence>MAAVSELSVLLFALISNIHAEELIVIREERDSLTFELPEEAGSCLISRCVGEEKLVLWNTSDLWPQNSSVPEDLKQRLVSVANTSTYMIQNLTRSDSGLYQEECWTEGKVTHEKHITMTVCGSIGEFRYKSLTRETMHLPCPGAADHLDVQWLKRHSRYEQEIWTRVFGDNTSSVMDNDRGRYQVVENTSALRISNFSTTVFRLVTCLLMNQQQCVSSQPVQFLLNIEWMYRSVGETSVLQCPVTDFSEDKPPYWEFTSLNGDQVELNFTGSLVDQNYSLVLTSVTLNHSELFSEGEEVAFRCKDFQSPLWFFKSTRTGGRTFSQYDTTRSIGHRYTDGRLVIPNVTLGDTGEYWCAVLDEYQCLFSTKTVLKHRDPFGVHSTFYAVRCSALSVLLLMLCVAAVTVTLRTRTRDT</sequence>
<dbReference type="EMBL" id="JAPTMU010000166">
    <property type="protein sequence ID" value="KAJ4920806.1"/>
    <property type="molecule type" value="Genomic_DNA"/>
</dbReference>
<gene>
    <name evidence="4" type="ORF">JOQ06_015352</name>
</gene>
<dbReference type="SUPFAM" id="SSF48726">
    <property type="entry name" value="Immunoglobulin"/>
    <property type="match status" value="3"/>
</dbReference>
<reference evidence="4" key="1">
    <citation type="submission" date="2022-11" db="EMBL/GenBank/DDBJ databases">
        <title>Chromosome-level genome of Pogonophryne albipinna.</title>
        <authorList>
            <person name="Jo E."/>
        </authorList>
    </citation>
    <scope>NUCLEOTIDE SEQUENCE</scope>
    <source>
        <strain evidence="4">SGF0006</strain>
        <tissue evidence="4">Muscle</tissue>
    </source>
</reference>
<keyword evidence="5" id="KW-1185">Reference proteome</keyword>
<evidence type="ECO:0000259" key="3">
    <source>
        <dbReference type="SMART" id="SM00409"/>
    </source>
</evidence>
<feature type="transmembrane region" description="Helical" evidence="1">
    <location>
        <begin position="385"/>
        <end position="408"/>
    </location>
</feature>
<evidence type="ECO:0000256" key="1">
    <source>
        <dbReference type="SAM" id="Phobius"/>
    </source>
</evidence>
<feature type="chain" id="PRO_5042262364" description="Immunoglobulin domain-containing protein" evidence="2">
    <location>
        <begin position="21"/>
        <end position="415"/>
    </location>
</feature>
<protein>
    <recommendedName>
        <fullName evidence="3">Immunoglobulin domain-containing protein</fullName>
    </recommendedName>
</protein>
<keyword evidence="1" id="KW-0812">Transmembrane</keyword>
<evidence type="ECO:0000313" key="4">
    <source>
        <dbReference type="EMBL" id="KAJ4920806.1"/>
    </source>
</evidence>
<organism evidence="4 5">
    <name type="scientific">Pogonophryne albipinna</name>
    <dbReference type="NCBI Taxonomy" id="1090488"/>
    <lineage>
        <taxon>Eukaryota</taxon>
        <taxon>Metazoa</taxon>
        <taxon>Chordata</taxon>
        <taxon>Craniata</taxon>
        <taxon>Vertebrata</taxon>
        <taxon>Euteleostomi</taxon>
        <taxon>Actinopterygii</taxon>
        <taxon>Neopterygii</taxon>
        <taxon>Teleostei</taxon>
        <taxon>Neoteleostei</taxon>
        <taxon>Acanthomorphata</taxon>
        <taxon>Eupercaria</taxon>
        <taxon>Perciformes</taxon>
        <taxon>Notothenioidei</taxon>
        <taxon>Pogonophryne</taxon>
    </lineage>
</organism>
<dbReference type="Proteomes" id="UP001219934">
    <property type="component" value="Unassembled WGS sequence"/>
</dbReference>
<dbReference type="InterPro" id="IPR013783">
    <property type="entry name" value="Ig-like_fold"/>
</dbReference>
<keyword evidence="1" id="KW-0472">Membrane</keyword>
<accession>A0AAD6A9H5</accession>
<dbReference type="InterPro" id="IPR036179">
    <property type="entry name" value="Ig-like_dom_sf"/>
</dbReference>
<proteinExistence type="predicted"/>
<dbReference type="SMART" id="SM00409">
    <property type="entry name" value="IG"/>
    <property type="match status" value="1"/>
</dbReference>
<evidence type="ECO:0000256" key="2">
    <source>
        <dbReference type="SAM" id="SignalP"/>
    </source>
</evidence>
<dbReference type="Gene3D" id="2.60.40.10">
    <property type="entry name" value="Immunoglobulins"/>
    <property type="match status" value="1"/>
</dbReference>
<name>A0AAD6A9H5_9TELE</name>
<dbReference type="CDD" id="cd00096">
    <property type="entry name" value="Ig"/>
    <property type="match status" value="1"/>
</dbReference>
<dbReference type="AlphaFoldDB" id="A0AAD6A9H5"/>
<keyword evidence="2" id="KW-0732">Signal</keyword>
<feature type="signal peptide" evidence="2">
    <location>
        <begin position="1"/>
        <end position="20"/>
    </location>
</feature>
<evidence type="ECO:0000313" key="5">
    <source>
        <dbReference type="Proteomes" id="UP001219934"/>
    </source>
</evidence>